<protein>
    <recommendedName>
        <fullName evidence="4">Peptidase S1 domain-containing protein</fullName>
    </recommendedName>
</protein>
<dbReference type="Gene3D" id="2.40.10.10">
    <property type="entry name" value="Trypsin-like serine proteases"/>
    <property type="match status" value="2"/>
</dbReference>
<gene>
    <name evidence="5" type="ORF">g.10294</name>
    <name evidence="6" type="ORF">g.10295</name>
</gene>
<dbReference type="PANTHER" id="PTHR24252:SF7">
    <property type="entry name" value="HYALIN"/>
    <property type="match status" value="1"/>
</dbReference>
<dbReference type="PROSITE" id="PS50240">
    <property type="entry name" value="TRYPSIN_DOM"/>
    <property type="match status" value="1"/>
</dbReference>
<comment type="similarity">
    <text evidence="2">Belongs to the peptidase S1 family. CLIP subfamily.</text>
</comment>
<evidence type="ECO:0000313" key="5">
    <source>
        <dbReference type="EMBL" id="JAT11024.1"/>
    </source>
</evidence>
<dbReference type="SUPFAM" id="SSF50494">
    <property type="entry name" value="Trypsin-like serine proteases"/>
    <property type="match status" value="1"/>
</dbReference>
<keyword evidence="3" id="KW-0378">Hydrolase</keyword>
<keyword evidence="3" id="KW-0645">Protease</keyword>
<dbReference type="FunFam" id="2.40.10.10:FF:000002">
    <property type="entry name" value="Transmembrane protease serine"/>
    <property type="match status" value="1"/>
</dbReference>
<evidence type="ECO:0000313" key="6">
    <source>
        <dbReference type="EMBL" id="JAT28225.1"/>
    </source>
</evidence>
<dbReference type="PROSITE" id="PS00134">
    <property type="entry name" value="TRYPSIN_HIS"/>
    <property type="match status" value="1"/>
</dbReference>
<dbReference type="SMART" id="SM00020">
    <property type="entry name" value="Tryp_SPc"/>
    <property type="match status" value="1"/>
</dbReference>
<dbReference type="PROSITE" id="PS00135">
    <property type="entry name" value="TRYPSIN_SER"/>
    <property type="match status" value="1"/>
</dbReference>
<dbReference type="PANTHER" id="PTHR24252">
    <property type="entry name" value="ACROSIN-RELATED"/>
    <property type="match status" value="1"/>
</dbReference>
<organism evidence="5">
    <name type="scientific">Graphocephala atropunctata</name>
    <dbReference type="NCBI Taxonomy" id="36148"/>
    <lineage>
        <taxon>Eukaryota</taxon>
        <taxon>Metazoa</taxon>
        <taxon>Ecdysozoa</taxon>
        <taxon>Arthropoda</taxon>
        <taxon>Hexapoda</taxon>
        <taxon>Insecta</taxon>
        <taxon>Pterygota</taxon>
        <taxon>Neoptera</taxon>
        <taxon>Paraneoptera</taxon>
        <taxon>Hemiptera</taxon>
        <taxon>Auchenorrhyncha</taxon>
        <taxon>Membracoidea</taxon>
        <taxon>Cicadellidae</taxon>
        <taxon>Cicadellinae</taxon>
        <taxon>Cicadellini</taxon>
        <taxon>Graphocephala</taxon>
    </lineage>
</organism>
<evidence type="ECO:0000256" key="1">
    <source>
        <dbReference type="ARBA" id="ARBA00023157"/>
    </source>
</evidence>
<dbReference type="InterPro" id="IPR033116">
    <property type="entry name" value="TRYPSIN_SER"/>
</dbReference>
<keyword evidence="1" id="KW-1015">Disulfide bond</keyword>
<sequence length="235" mass="26289">MAALGYGLTPFTAKWQCGGTLISERYVMTAAHCLDYSKEGLPKYVKLGMVNVQKDYSKYVQIQNVQSVLVNPSYNKTGKMNDIGLIMLEKDVQFNMYVLPACLDVEGAMKESRVLATGWGRTEYLGEASPNLLKVTLNIIARKDCNKVFNRPSKYGRLDNSRMCAGDLQGGKDTCQGDSGGPIQTLLQNPYCMYRIVGITSFGLTCGYQWAPAIYTRVFHFVPWIEHIVWSDASY</sequence>
<dbReference type="EMBL" id="GEBQ01011752">
    <property type="protein sequence ID" value="JAT28225.1"/>
    <property type="molecule type" value="Transcribed_RNA"/>
</dbReference>
<dbReference type="PRINTS" id="PR00722">
    <property type="entry name" value="CHYMOTRYPSIN"/>
</dbReference>
<dbReference type="InterPro" id="IPR018114">
    <property type="entry name" value="TRYPSIN_HIS"/>
</dbReference>
<keyword evidence="3" id="KW-0720">Serine protease</keyword>
<dbReference type="InterPro" id="IPR043504">
    <property type="entry name" value="Peptidase_S1_PA_chymotrypsin"/>
</dbReference>
<name>A0A1B6KIN2_9HEMI</name>
<dbReference type="InterPro" id="IPR009003">
    <property type="entry name" value="Peptidase_S1_PA"/>
</dbReference>
<dbReference type="InterPro" id="IPR001254">
    <property type="entry name" value="Trypsin_dom"/>
</dbReference>
<dbReference type="CDD" id="cd00190">
    <property type="entry name" value="Tryp_SPc"/>
    <property type="match status" value="1"/>
</dbReference>
<accession>A0A1B6KIN2</accession>
<dbReference type="AlphaFoldDB" id="A0A1B6KIN2"/>
<dbReference type="Pfam" id="PF00089">
    <property type="entry name" value="Trypsin"/>
    <property type="match status" value="1"/>
</dbReference>
<dbReference type="GO" id="GO:0004252">
    <property type="term" value="F:serine-type endopeptidase activity"/>
    <property type="evidence" value="ECO:0007669"/>
    <property type="project" value="InterPro"/>
</dbReference>
<evidence type="ECO:0000259" key="4">
    <source>
        <dbReference type="PROSITE" id="PS50240"/>
    </source>
</evidence>
<proteinExistence type="inferred from homology"/>
<dbReference type="InterPro" id="IPR001314">
    <property type="entry name" value="Peptidase_S1A"/>
</dbReference>
<feature type="domain" description="Peptidase S1" evidence="4">
    <location>
        <begin position="1"/>
        <end position="230"/>
    </location>
</feature>
<reference evidence="5" key="1">
    <citation type="submission" date="2015-11" db="EMBL/GenBank/DDBJ databases">
        <title>De novo transcriptome assembly of four potential Pierce s Disease insect vectors from Arizona vineyards.</title>
        <authorList>
            <person name="Tassone E.E."/>
        </authorList>
    </citation>
    <scope>NUCLEOTIDE SEQUENCE</scope>
</reference>
<dbReference type="GO" id="GO:0006508">
    <property type="term" value="P:proteolysis"/>
    <property type="evidence" value="ECO:0007669"/>
    <property type="project" value="UniProtKB-KW"/>
</dbReference>
<evidence type="ECO:0000256" key="2">
    <source>
        <dbReference type="ARBA" id="ARBA00024195"/>
    </source>
</evidence>
<dbReference type="EMBL" id="GEBQ01028953">
    <property type="protein sequence ID" value="JAT11024.1"/>
    <property type="molecule type" value="Transcribed_RNA"/>
</dbReference>
<evidence type="ECO:0000256" key="3">
    <source>
        <dbReference type="RuleBase" id="RU363034"/>
    </source>
</evidence>